<protein>
    <submittedName>
        <fullName evidence="3">Uncharacterized protein</fullName>
    </submittedName>
</protein>
<evidence type="ECO:0000313" key="3">
    <source>
        <dbReference type="EMBL" id="EXJ71135.1"/>
    </source>
</evidence>
<evidence type="ECO:0000259" key="1">
    <source>
        <dbReference type="Pfam" id="PF06985"/>
    </source>
</evidence>
<dbReference type="PANTHER" id="PTHR10622:SF12">
    <property type="entry name" value="HET DOMAIN-CONTAINING PROTEIN"/>
    <property type="match status" value="1"/>
</dbReference>
<evidence type="ECO:0000313" key="4">
    <source>
        <dbReference type="Proteomes" id="UP000019471"/>
    </source>
</evidence>
<keyword evidence="4" id="KW-1185">Reference proteome</keyword>
<dbReference type="Pfam" id="PF26616">
    <property type="entry name" value="CorA-like"/>
    <property type="match status" value="1"/>
</dbReference>
<dbReference type="EMBL" id="AMGX01000008">
    <property type="protein sequence ID" value="EXJ71135.1"/>
    <property type="molecule type" value="Genomic_DNA"/>
</dbReference>
<dbReference type="STRING" id="1182543.W9X1D5"/>
<feature type="domain" description="CorA-like transporter" evidence="2">
    <location>
        <begin position="274"/>
        <end position="555"/>
    </location>
</feature>
<accession>W9X1D5</accession>
<gene>
    <name evidence="3" type="ORF">A1O5_06129</name>
</gene>
<sequence length="719" mass="81633">MRLINVQTLQIEDFSLKSVPPYAILSHTWGNDEITLQTWCSPWQWPLLRMRDNKITRTCRLAKDHHLGYVWIDTCCIDKTNSVELSEAINSMFRWYQEASICFVYLSDLPDTADLHTGFARCRWHKRGWTLQELIAPRRVEFYDQAWRPRGSKNEHQGLLSKCTGIPGPVLSGERRLDACSVRDRLSWASHRETTKLEDAAYCLLGVFDVHMPLIYGEGQNASYRLQEAIKSRYKQRSESAQTHIIQHSHSTTSRLGAKSPTLAMCVPPELIISCFKADLYPANLMDPKNARQLAQRREMPESAIGYLCNDDLSSVHVRFADLHANRGNYSYRNVCDEVGLAEQLGDESALIPPRDIITRADPRSRFIFLVASPRANALRITKRMLFRVLTHHQVPAQHLNLLFLFTQHNTLNGVRHDSFWGQLAFGKPLPGLEAPDLGRSGRHYEISFNLKGADLANVGFCDPAHNWSIYNAAIYHKLDTVHGTTVWIITTPEGNLSHSVTKATFDSDDIERRSSGTPAECYISSLKVHTTLARWAGESWCAYFQCLGELVQNKALLSRDFLKTRSAVLTDSKATYTKADLKTVQSYGERVSEAVAALETNLRILQALRTFYEKLIVHKEFPFAHEVLQATLDFYSELQDIIRDFEGLISWGALLTSLARERKGLMLELMHAQTSDRSLELTKKSAEEVVTLRILTMVTLVYLPATFVSVSIMPVKSA</sequence>
<name>W9X1D5_9EURO</name>
<comment type="caution">
    <text evidence="3">The sequence shown here is derived from an EMBL/GenBank/DDBJ whole genome shotgun (WGS) entry which is preliminary data.</text>
</comment>
<dbReference type="Proteomes" id="UP000019471">
    <property type="component" value="Unassembled WGS sequence"/>
</dbReference>
<dbReference type="OrthoDB" id="5396681at2759"/>
<organism evidence="3 4">
    <name type="scientific">Cladophialophora psammophila CBS 110553</name>
    <dbReference type="NCBI Taxonomy" id="1182543"/>
    <lineage>
        <taxon>Eukaryota</taxon>
        <taxon>Fungi</taxon>
        <taxon>Dikarya</taxon>
        <taxon>Ascomycota</taxon>
        <taxon>Pezizomycotina</taxon>
        <taxon>Eurotiomycetes</taxon>
        <taxon>Chaetothyriomycetidae</taxon>
        <taxon>Chaetothyriales</taxon>
        <taxon>Herpotrichiellaceae</taxon>
        <taxon>Cladophialophora</taxon>
    </lineage>
</organism>
<dbReference type="AlphaFoldDB" id="W9X1D5"/>
<dbReference type="RefSeq" id="XP_007744914.1">
    <property type="nucleotide sequence ID" value="XM_007746724.1"/>
</dbReference>
<proteinExistence type="predicted"/>
<dbReference type="GeneID" id="19190841"/>
<dbReference type="HOGENOM" id="CLU_021853_0_0_1"/>
<reference evidence="3 4" key="1">
    <citation type="submission" date="2013-03" db="EMBL/GenBank/DDBJ databases">
        <title>The Genome Sequence of Cladophialophora psammophila CBS 110553.</title>
        <authorList>
            <consortium name="The Broad Institute Genomics Platform"/>
            <person name="Cuomo C."/>
            <person name="de Hoog S."/>
            <person name="Gorbushina A."/>
            <person name="Walker B."/>
            <person name="Young S.K."/>
            <person name="Zeng Q."/>
            <person name="Gargeya S."/>
            <person name="Fitzgerald M."/>
            <person name="Haas B."/>
            <person name="Abouelleil A."/>
            <person name="Allen A.W."/>
            <person name="Alvarado L."/>
            <person name="Arachchi H.M."/>
            <person name="Berlin A.M."/>
            <person name="Chapman S.B."/>
            <person name="Gainer-Dewar J."/>
            <person name="Goldberg J."/>
            <person name="Griggs A."/>
            <person name="Gujja S."/>
            <person name="Hansen M."/>
            <person name="Howarth C."/>
            <person name="Imamovic A."/>
            <person name="Ireland A."/>
            <person name="Larimer J."/>
            <person name="McCowan C."/>
            <person name="Murphy C."/>
            <person name="Pearson M."/>
            <person name="Poon T.W."/>
            <person name="Priest M."/>
            <person name="Roberts A."/>
            <person name="Saif S."/>
            <person name="Shea T."/>
            <person name="Sisk P."/>
            <person name="Sykes S."/>
            <person name="Wortman J."/>
            <person name="Nusbaum C."/>
            <person name="Birren B."/>
        </authorList>
    </citation>
    <scope>NUCLEOTIDE SEQUENCE [LARGE SCALE GENOMIC DNA]</scope>
    <source>
        <strain evidence="3 4">CBS 110553</strain>
    </source>
</reference>
<dbReference type="InterPro" id="IPR058257">
    <property type="entry name" value="CorA-like_dom"/>
</dbReference>
<evidence type="ECO:0000259" key="2">
    <source>
        <dbReference type="Pfam" id="PF26616"/>
    </source>
</evidence>
<dbReference type="InterPro" id="IPR010730">
    <property type="entry name" value="HET"/>
</dbReference>
<dbReference type="Pfam" id="PF06985">
    <property type="entry name" value="HET"/>
    <property type="match status" value="1"/>
</dbReference>
<dbReference type="PANTHER" id="PTHR10622">
    <property type="entry name" value="HET DOMAIN-CONTAINING PROTEIN"/>
    <property type="match status" value="1"/>
</dbReference>
<feature type="domain" description="Heterokaryon incompatibility" evidence="1">
    <location>
        <begin position="22"/>
        <end position="108"/>
    </location>
</feature>